<organism evidence="8 9">
    <name type="scientific">Dyadobacter sediminis</name>
    <dbReference type="NCBI Taxonomy" id="1493691"/>
    <lineage>
        <taxon>Bacteria</taxon>
        <taxon>Pseudomonadati</taxon>
        <taxon>Bacteroidota</taxon>
        <taxon>Cytophagia</taxon>
        <taxon>Cytophagales</taxon>
        <taxon>Spirosomataceae</taxon>
        <taxon>Dyadobacter</taxon>
    </lineage>
</organism>
<evidence type="ECO:0000313" key="9">
    <source>
        <dbReference type="Proteomes" id="UP000309788"/>
    </source>
</evidence>
<comment type="subcellular location">
    <subcellularLocation>
        <location evidence="1">Secreted</location>
    </subcellularLocation>
</comment>
<feature type="domain" description="Carbohydrate-binding module family 96" evidence="7">
    <location>
        <begin position="642"/>
        <end position="804"/>
    </location>
</feature>
<evidence type="ECO:0000256" key="4">
    <source>
        <dbReference type="SAM" id="Phobius"/>
    </source>
</evidence>
<dbReference type="PANTHER" id="PTHR42754">
    <property type="entry name" value="ENDOGLUCANASE"/>
    <property type="match status" value="1"/>
</dbReference>
<evidence type="ECO:0000259" key="7">
    <source>
        <dbReference type="Pfam" id="PF24517"/>
    </source>
</evidence>
<protein>
    <submittedName>
        <fullName evidence="8">DNRLRE domain-containing protein</fullName>
    </submittedName>
</protein>
<dbReference type="GO" id="GO:0005576">
    <property type="term" value="C:extracellular region"/>
    <property type="evidence" value="ECO:0007669"/>
    <property type="project" value="UniProtKB-SubCell"/>
</dbReference>
<evidence type="ECO:0000259" key="6">
    <source>
        <dbReference type="Pfam" id="PF18962"/>
    </source>
</evidence>
<keyword evidence="4" id="KW-0812">Transmembrane</keyword>
<evidence type="ECO:0000313" key="8">
    <source>
        <dbReference type="EMBL" id="TLU90308.1"/>
    </source>
</evidence>
<comment type="caution">
    <text evidence="8">The sequence shown here is derived from an EMBL/GenBank/DDBJ whole genome shotgun (WGS) entry which is preliminary data.</text>
</comment>
<dbReference type="AlphaFoldDB" id="A0A5R9K8C9"/>
<dbReference type="Pfam" id="PF11721">
    <property type="entry name" value="Malectin"/>
    <property type="match status" value="1"/>
</dbReference>
<dbReference type="Gene3D" id="2.80.10.50">
    <property type="match status" value="1"/>
</dbReference>
<name>A0A5R9K8C9_9BACT</name>
<feature type="transmembrane region" description="Helical" evidence="4">
    <location>
        <begin position="15"/>
        <end position="35"/>
    </location>
</feature>
<dbReference type="Gene3D" id="2.60.120.430">
    <property type="entry name" value="Galactose-binding lectin"/>
    <property type="match status" value="1"/>
</dbReference>
<accession>A0A5R9K8C9</accession>
<dbReference type="Proteomes" id="UP000309788">
    <property type="component" value="Unassembled WGS sequence"/>
</dbReference>
<evidence type="ECO:0000256" key="2">
    <source>
        <dbReference type="ARBA" id="ARBA00022525"/>
    </source>
</evidence>
<keyword evidence="3" id="KW-0732">Signal</keyword>
<reference evidence="8 9" key="1">
    <citation type="submission" date="2019-05" db="EMBL/GenBank/DDBJ databases">
        <authorList>
            <person name="Qu J.-H."/>
        </authorList>
    </citation>
    <scope>NUCLEOTIDE SEQUENCE [LARGE SCALE GENOMIC DNA]</scope>
    <source>
        <strain evidence="8 9">Z12</strain>
    </source>
</reference>
<keyword evidence="2" id="KW-0964">Secreted</keyword>
<keyword evidence="9" id="KW-1185">Reference proteome</keyword>
<dbReference type="InterPro" id="IPR008979">
    <property type="entry name" value="Galactose-bd-like_sf"/>
</dbReference>
<evidence type="ECO:0000259" key="5">
    <source>
        <dbReference type="Pfam" id="PF11721"/>
    </source>
</evidence>
<dbReference type="NCBIfam" id="NF033679">
    <property type="entry name" value="DNRLRE_dom"/>
    <property type="match status" value="1"/>
</dbReference>
<dbReference type="InterPro" id="IPR055372">
    <property type="entry name" value="CBM96"/>
</dbReference>
<keyword evidence="4" id="KW-1133">Transmembrane helix</keyword>
<dbReference type="InterPro" id="IPR021720">
    <property type="entry name" value="Malectin_dom"/>
</dbReference>
<dbReference type="EMBL" id="VCEI01000028">
    <property type="protein sequence ID" value="TLU90308.1"/>
    <property type="molecule type" value="Genomic_DNA"/>
</dbReference>
<dbReference type="InterPro" id="IPR011047">
    <property type="entry name" value="Quinoprotein_ADH-like_sf"/>
</dbReference>
<dbReference type="Pfam" id="PF18962">
    <property type="entry name" value="Por_Secre_tail"/>
    <property type="match status" value="1"/>
</dbReference>
<sequence>MCKPVKPVLKSCENILMWQAVSGILCWLLTTLHSFYQLSIDLPMRKLLLQLSFLVFGLGSSVCLVAQPTIQWERTFGGSSNDYLSAVVQTPDGGYLVGGTSNSNKSGDKSENTEQFISPWIVKVDANGVKQWDRTVPVYADLHSILLTEDGGYLLGGENEGSELLVKLDNAGKVEWEKSINGGEGIVLFGAMEKTPDGGYIVGFSSAQAAGGAKSQEPIGSLDYWVVKLDADGNILWDKQYGGTKYDGLKSIQVASDGGYLIAGYSYSGISGNKTQESRGDSDLWIIKLDASGNLQWEKTIGGTGTEYGPRISVTTDGGYILGARSSSKASGEKTQDSNGNDYWIIKLSDVGQIQWQRSLSGGYTQEYFDDDFRTLIQTADGGYLAGGHTSSPAGNDKTSDGNGLKPDMWIVKLAANGTTQWDKTIGSAGSDFLLDLIQTTDGGYFLGGHSDSNASGDKTQNSRGVSDYWVVKLAPENAQTKTPIRINAGGPDFTTATKKLFIADKYYAGIDRTSSIASGDILNTSNDVFYRSGRCSPSFSYNIPIENGNVEVILHFAEIYYGAPGKKGGKGSRQFHVNMEGSRKLTNFDIFAAAGGAMRAYQQTFPVTVTDGVLNIDFLTGAADLPRVSAIEVLPSQQQVRTFTPEADATVRGGIYKDQNFGSDQLLGVKGGNGNLNRKTYLRFRVPAVANVKSATLRIYANNHESVSGAPIGTGGVLNDAWTENGITFSNAPSHLNPALESRTSVRGELKYYDMDVTDFVRSQVAGDKVVSLAIVTAYNNNLINIHSKENTSGFAPQLIITTSAPSAAARIAMENESPEIVVAPASTIYPNPAKDHIMLEVSSGHKSNIDLKLTNMIGSQFQLQRTGAEGSSSRLKVGLPDKLQAGMYLLKVQSNEFSEVFKVLVKE</sequence>
<dbReference type="InterPro" id="IPR026444">
    <property type="entry name" value="Secre_tail"/>
</dbReference>
<dbReference type="OrthoDB" id="937114at2"/>
<dbReference type="PANTHER" id="PTHR42754:SF1">
    <property type="entry name" value="LIPOPROTEIN"/>
    <property type="match status" value="1"/>
</dbReference>
<evidence type="ECO:0000256" key="1">
    <source>
        <dbReference type="ARBA" id="ARBA00004613"/>
    </source>
</evidence>
<dbReference type="NCBIfam" id="TIGR04183">
    <property type="entry name" value="Por_Secre_tail"/>
    <property type="match status" value="1"/>
</dbReference>
<dbReference type="Pfam" id="PF24517">
    <property type="entry name" value="CBM96"/>
    <property type="match status" value="1"/>
</dbReference>
<feature type="domain" description="Secretion system C-terminal sorting" evidence="6">
    <location>
        <begin position="830"/>
        <end position="906"/>
    </location>
</feature>
<keyword evidence="4" id="KW-0472">Membrane</keyword>
<feature type="transmembrane region" description="Helical" evidence="4">
    <location>
        <begin position="47"/>
        <end position="67"/>
    </location>
</feature>
<gene>
    <name evidence="8" type="ORF">FEM55_17220</name>
</gene>
<proteinExistence type="predicted"/>
<feature type="domain" description="Malectin" evidence="5">
    <location>
        <begin position="485"/>
        <end position="631"/>
    </location>
</feature>
<dbReference type="SUPFAM" id="SSF49785">
    <property type="entry name" value="Galactose-binding domain-like"/>
    <property type="match status" value="1"/>
</dbReference>
<dbReference type="SUPFAM" id="SSF50998">
    <property type="entry name" value="Quinoprotein alcohol dehydrogenase-like"/>
    <property type="match status" value="1"/>
</dbReference>
<evidence type="ECO:0000256" key="3">
    <source>
        <dbReference type="ARBA" id="ARBA00022729"/>
    </source>
</evidence>